<evidence type="ECO:0000256" key="4">
    <source>
        <dbReference type="ARBA" id="ARBA00022692"/>
    </source>
</evidence>
<dbReference type="Gene3D" id="1.20.1250.20">
    <property type="entry name" value="MFS general substrate transporter like domains"/>
    <property type="match status" value="1"/>
</dbReference>
<feature type="transmembrane region" description="Helical" evidence="7">
    <location>
        <begin position="103"/>
        <end position="124"/>
    </location>
</feature>
<dbReference type="SUPFAM" id="SSF103473">
    <property type="entry name" value="MFS general substrate transporter"/>
    <property type="match status" value="1"/>
</dbReference>
<reference evidence="8 9" key="1">
    <citation type="submission" date="2020-06" db="EMBL/GenBank/DDBJ databases">
        <title>Description of novel acetic acid bacteria.</title>
        <authorList>
            <person name="Sombolestani A."/>
        </authorList>
    </citation>
    <scope>NUCLEOTIDE SEQUENCE [LARGE SCALE GENOMIC DNA]</scope>
    <source>
        <strain evidence="8 9">LMG 26838</strain>
    </source>
</reference>
<dbReference type="PANTHER" id="PTHR43266">
    <property type="entry name" value="MACROLIDE-EFFLUX PROTEIN"/>
    <property type="match status" value="1"/>
</dbReference>
<keyword evidence="4 7" id="KW-0812">Transmembrane</keyword>
<keyword evidence="5 7" id="KW-1133">Transmembrane helix</keyword>
<dbReference type="AlphaFoldDB" id="A0A850NUS6"/>
<evidence type="ECO:0000256" key="5">
    <source>
        <dbReference type="ARBA" id="ARBA00022989"/>
    </source>
</evidence>
<sequence>MGRSLWPLLVCQASAALGENLLKSALAIILLYTLPAAWAGAGVAIVGATLVLPFLFGSTFAGRLAERCDRARLARHIKTAELGCTVVAMTGLCARGHAVAALLYLALLGYGVCAALFGPVKYALLPDHLPKPRLPAANAAIETTTFLAILAGTFAGGLNGSALLD</sequence>
<keyword evidence="6 7" id="KW-0472">Membrane</keyword>
<protein>
    <submittedName>
        <fullName evidence="8">MFS transporter</fullName>
    </submittedName>
</protein>
<evidence type="ECO:0000256" key="3">
    <source>
        <dbReference type="ARBA" id="ARBA00022475"/>
    </source>
</evidence>
<evidence type="ECO:0000256" key="1">
    <source>
        <dbReference type="ARBA" id="ARBA00004651"/>
    </source>
</evidence>
<dbReference type="InterPro" id="IPR036259">
    <property type="entry name" value="MFS_trans_sf"/>
</dbReference>
<organism evidence="8 9">
    <name type="scientific">Endobacter medicaginis</name>
    <dbReference type="NCBI Taxonomy" id="1181271"/>
    <lineage>
        <taxon>Bacteria</taxon>
        <taxon>Pseudomonadati</taxon>
        <taxon>Pseudomonadota</taxon>
        <taxon>Alphaproteobacteria</taxon>
        <taxon>Acetobacterales</taxon>
        <taxon>Acetobacteraceae</taxon>
        <taxon>Endobacter</taxon>
    </lineage>
</organism>
<dbReference type="Proteomes" id="UP000565205">
    <property type="component" value="Unassembled WGS sequence"/>
</dbReference>
<evidence type="ECO:0000256" key="2">
    <source>
        <dbReference type="ARBA" id="ARBA00022448"/>
    </source>
</evidence>
<evidence type="ECO:0000256" key="6">
    <source>
        <dbReference type="ARBA" id="ARBA00023136"/>
    </source>
</evidence>
<keyword evidence="2" id="KW-0813">Transport</keyword>
<feature type="transmembrane region" description="Helical" evidence="7">
    <location>
        <begin position="136"/>
        <end position="158"/>
    </location>
</feature>
<evidence type="ECO:0000313" key="8">
    <source>
        <dbReference type="EMBL" id="NVN32090.1"/>
    </source>
</evidence>
<comment type="subcellular location">
    <subcellularLocation>
        <location evidence="1">Cell membrane</location>
        <topology evidence="1">Multi-pass membrane protein</topology>
    </subcellularLocation>
</comment>
<dbReference type="PANTHER" id="PTHR43266:SF2">
    <property type="entry name" value="MAJOR FACILITATOR SUPERFAMILY (MFS) PROFILE DOMAIN-CONTAINING PROTEIN"/>
    <property type="match status" value="1"/>
</dbReference>
<comment type="caution">
    <text evidence="8">The sequence shown here is derived from an EMBL/GenBank/DDBJ whole genome shotgun (WGS) entry which is preliminary data.</text>
</comment>
<name>A0A850NUS6_9PROT</name>
<evidence type="ECO:0000313" key="9">
    <source>
        <dbReference type="Proteomes" id="UP000565205"/>
    </source>
</evidence>
<proteinExistence type="predicted"/>
<feature type="non-terminal residue" evidence="8">
    <location>
        <position position="165"/>
    </location>
</feature>
<evidence type="ECO:0000256" key="7">
    <source>
        <dbReference type="SAM" id="Phobius"/>
    </source>
</evidence>
<dbReference type="EMBL" id="JABXXQ010000637">
    <property type="protein sequence ID" value="NVN32090.1"/>
    <property type="molecule type" value="Genomic_DNA"/>
</dbReference>
<gene>
    <name evidence="8" type="ORF">HUK83_17335</name>
</gene>
<accession>A0A850NUS6</accession>
<feature type="transmembrane region" description="Helical" evidence="7">
    <location>
        <begin position="25"/>
        <end position="56"/>
    </location>
</feature>
<dbReference type="GO" id="GO:0005886">
    <property type="term" value="C:plasma membrane"/>
    <property type="evidence" value="ECO:0007669"/>
    <property type="project" value="UniProtKB-SubCell"/>
</dbReference>
<keyword evidence="3" id="KW-1003">Cell membrane</keyword>